<evidence type="ECO:0000256" key="1">
    <source>
        <dbReference type="ARBA" id="ARBA00023015"/>
    </source>
</evidence>
<keyword evidence="5" id="KW-1185">Reference proteome</keyword>
<accession>A0A2S0WR01</accession>
<dbReference type="Proteomes" id="UP000244384">
    <property type="component" value="Chromosome"/>
</dbReference>
<dbReference type="AlphaFoldDB" id="A0A2S0WR01"/>
<organism evidence="4 5">
    <name type="scientific">Aeromicrobium chenweiae</name>
    <dbReference type="NCBI Taxonomy" id="2079793"/>
    <lineage>
        <taxon>Bacteria</taxon>
        <taxon>Bacillati</taxon>
        <taxon>Actinomycetota</taxon>
        <taxon>Actinomycetes</taxon>
        <taxon>Propionibacteriales</taxon>
        <taxon>Nocardioidaceae</taxon>
        <taxon>Aeromicrobium</taxon>
    </lineage>
</organism>
<dbReference type="InterPro" id="IPR005471">
    <property type="entry name" value="Tscrpt_reg_IclR_N"/>
</dbReference>
<evidence type="ECO:0000256" key="2">
    <source>
        <dbReference type="ARBA" id="ARBA00023125"/>
    </source>
</evidence>
<proteinExistence type="predicted"/>
<protein>
    <submittedName>
        <fullName evidence="4">IclR family transcriptional regulator</fullName>
    </submittedName>
</protein>
<keyword evidence="1" id="KW-0805">Transcription regulation</keyword>
<dbReference type="GO" id="GO:0003677">
    <property type="term" value="F:DNA binding"/>
    <property type="evidence" value="ECO:0007669"/>
    <property type="project" value="UniProtKB-KW"/>
</dbReference>
<gene>
    <name evidence="4" type="ORF">C3E78_16525</name>
</gene>
<dbReference type="Gene3D" id="1.10.10.10">
    <property type="entry name" value="Winged helix-like DNA-binding domain superfamily/Winged helix DNA-binding domain"/>
    <property type="match status" value="1"/>
</dbReference>
<evidence type="ECO:0000313" key="4">
    <source>
        <dbReference type="EMBL" id="AWB93688.1"/>
    </source>
</evidence>
<dbReference type="PROSITE" id="PS51077">
    <property type="entry name" value="HTH_ICLR"/>
    <property type="match status" value="1"/>
</dbReference>
<dbReference type="EMBL" id="CP026952">
    <property type="protein sequence ID" value="AWB93688.1"/>
    <property type="molecule type" value="Genomic_DNA"/>
</dbReference>
<dbReference type="SUPFAM" id="SSF55781">
    <property type="entry name" value="GAF domain-like"/>
    <property type="match status" value="1"/>
</dbReference>
<dbReference type="Pfam" id="PF01614">
    <property type="entry name" value="IclR_C"/>
    <property type="match status" value="1"/>
</dbReference>
<dbReference type="InterPro" id="IPR036390">
    <property type="entry name" value="WH_DNA-bd_sf"/>
</dbReference>
<accession>A0A5F2EU98</accession>
<dbReference type="PROSITE" id="PS51078">
    <property type="entry name" value="ICLR_ED"/>
    <property type="match status" value="1"/>
</dbReference>
<dbReference type="Gene3D" id="3.30.450.40">
    <property type="match status" value="1"/>
</dbReference>
<dbReference type="GO" id="GO:0045892">
    <property type="term" value="P:negative regulation of DNA-templated transcription"/>
    <property type="evidence" value="ECO:0007669"/>
    <property type="project" value="TreeGrafter"/>
</dbReference>
<dbReference type="InterPro" id="IPR029016">
    <property type="entry name" value="GAF-like_dom_sf"/>
</dbReference>
<dbReference type="PANTHER" id="PTHR30136:SF24">
    <property type="entry name" value="HTH-TYPE TRANSCRIPTIONAL REPRESSOR ALLR"/>
    <property type="match status" value="1"/>
</dbReference>
<dbReference type="OrthoDB" id="3209193at2"/>
<dbReference type="InterPro" id="IPR050707">
    <property type="entry name" value="HTH_MetabolicPath_Reg"/>
</dbReference>
<dbReference type="KEGG" id="aez:C3E78_16525"/>
<dbReference type="PANTHER" id="PTHR30136">
    <property type="entry name" value="HELIX-TURN-HELIX TRANSCRIPTIONAL REGULATOR, ICLR FAMILY"/>
    <property type="match status" value="1"/>
</dbReference>
<evidence type="ECO:0000313" key="5">
    <source>
        <dbReference type="Proteomes" id="UP000244384"/>
    </source>
</evidence>
<keyword evidence="3" id="KW-0804">Transcription</keyword>
<dbReference type="GO" id="GO:0003700">
    <property type="term" value="F:DNA-binding transcription factor activity"/>
    <property type="evidence" value="ECO:0007669"/>
    <property type="project" value="TreeGrafter"/>
</dbReference>
<dbReference type="SUPFAM" id="SSF46785">
    <property type="entry name" value="Winged helix' DNA-binding domain"/>
    <property type="match status" value="1"/>
</dbReference>
<dbReference type="InterPro" id="IPR036388">
    <property type="entry name" value="WH-like_DNA-bd_sf"/>
</dbReference>
<evidence type="ECO:0000256" key="3">
    <source>
        <dbReference type="ARBA" id="ARBA00023163"/>
    </source>
</evidence>
<sequence length="280" mass="30399">MSVLAHDISTDESEHTSIPNSVLGKAFSILSAFDDEHDTLRLVDLSQRSGVPKPSVYRLAQELVALGLLERVDNGYRIGFSVFALSQRVGTASLLRTVGRPVLVDLVAMTRGTAHLAVLEGTGTYYLEKLGGTRSVHSLSKVGGRLPLTCTASGKLLLAMSPHHDDLLDAVVAERPQQLTAHSQLDHASLRRELDVIREHELATEREEALIGFKSFAVPIYDSGHAVIAALSLTVPVSHSGDEPLVRTLRMASAGITRQHTKLAMRGDCQQRTPALTLYR</sequence>
<dbReference type="Pfam" id="PF09339">
    <property type="entry name" value="HTH_IclR"/>
    <property type="match status" value="1"/>
</dbReference>
<reference evidence="5" key="1">
    <citation type="submission" date="2018-01" db="EMBL/GenBank/DDBJ databases">
        <authorList>
            <person name="Li J."/>
        </authorList>
    </citation>
    <scope>NUCLEOTIDE SEQUENCE [LARGE SCALE GENOMIC DNA]</scope>
    <source>
        <strain evidence="5">592</strain>
    </source>
</reference>
<dbReference type="InterPro" id="IPR014757">
    <property type="entry name" value="Tscrpt_reg_IclR_C"/>
</dbReference>
<dbReference type="SMART" id="SM00346">
    <property type="entry name" value="HTH_ICLR"/>
    <property type="match status" value="1"/>
</dbReference>
<name>A0A2S0WR01_9ACTN</name>
<keyword evidence="2" id="KW-0238">DNA-binding</keyword>
<dbReference type="RefSeq" id="WP_108580295.1">
    <property type="nucleotide sequence ID" value="NZ_CP026952.1"/>
</dbReference>